<protein>
    <submittedName>
        <fullName evidence="1">Uncharacterized protein</fullName>
    </submittedName>
</protein>
<gene>
    <name evidence="1" type="ORF">DQK91_18760</name>
</gene>
<evidence type="ECO:0000313" key="1">
    <source>
        <dbReference type="EMBL" id="TVM31153.1"/>
    </source>
</evidence>
<dbReference type="EMBL" id="QMIF01000017">
    <property type="protein sequence ID" value="TVM31153.1"/>
    <property type="molecule type" value="Genomic_DNA"/>
</dbReference>
<dbReference type="Proteomes" id="UP000434052">
    <property type="component" value="Unassembled WGS sequence"/>
</dbReference>
<name>A0A6P1ZB57_9BACT</name>
<dbReference type="OrthoDB" id="7018616at2"/>
<comment type="caution">
    <text evidence="1">The sequence shown here is derived from an EMBL/GenBank/DDBJ whole genome shotgun (WGS) entry which is preliminary data.</text>
</comment>
<evidence type="ECO:0000313" key="2">
    <source>
        <dbReference type="Proteomes" id="UP000434052"/>
    </source>
</evidence>
<dbReference type="RefSeq" id="WP_144306938.1">
    <property type="nucleotide sequence ID" value="NZ_QMIF01000017.1"/>
</dbReference>
<dbReference type="AlphaFoldDB" id="A0A6P1ZB57"/>
<sequence>MSEEQNIFIQVEETDIEINVVEETVEVNVAEVLDESTTINNFYSDGGEIVGRVAGQDIGGHRVVVVGTDGLAYIADKDTPAHAAAVLGLSLGAVSSGAEMSIRTNGESEMSGWTWTPQAPVFLGPNGTLIQAPPTTGFILAVGFATAPTKIWVRIGVPIIL</sequence>
<reference evidence="1 2" key="1">
    <citation type="submission" date="2018-06" db="EMBL/GenBank/DDBJ databases">
        <title>Complete genome of Desulfovibrio marinus P48SEP.</title>
        <authorList>
            <person name="Crispim J.S."/>
            <person name="Vidigal P.M.P."/>
            <person name="Silva L.C.F."/>
            <person name="Araujo L.C."/>
            <person name="Laguardia C.N."/>
            <person name="Dias R.S."/>
            <person name="Sousa M.P."/>
            <person name="Paula S.O."/>
            <person name="Silva C."/>
        </authorList>
    </citation>
    <scope>NUCLEOTIDE SEQUENCE [LARGE SCALE GENOMIC DNA]</scope>
    <source>
        <strain evidence="1 2">P48SEP</strain>
    </source>
</reference>
<accession>A0A6P1ZB57</accession>
<proteinExistence type="predicted"/>
<organism evidence="1 2">
    <name type="scientific">Oceanidesulfovibrio marinus</name>
    <dbReference type="NCBI Taxonomy" id="370038"/>
    <lineage>
        <taxon>Bacteria</taxon>
        <taxon>Pseudomonadati</taxon>
        <taxon>Thermodesulfobacteriota</taxon>
        <taxon>Desulfovibrionia</taxon>
        <taxon>Desulfovibrionales</taxon>
        <taxon>Desulfovibrionaceae</taxon>
        <taxon>Oceanidesulfovibrio</taxon>
    </lineage>
</organism>